<evidence type="ECO:0000313" key="4">
    <source>
        <dbReference type="Proteomes" id="UP001596977"/>
    </source>
</evidence>
<sequence length="222" mass="23425">MDTGTLTLQLSYALLLLAAITSRRLPRLFLGLSAAVALTHALVWSGDAATIAWMALVLAACAVVLGRDLIATMGARFSADEEAMLAGFLSGVPRHLARHLIDRGVWVNGSIGDEITREGERVERLVFLGSGEALVISDGRQVATCRPGDLIGDATILTREPATATVMLAGPARFWCVGADDFRAYLAANPELAGLMERSFARTVRAKLHASNRTIAAAGGVA</sequence>
<keyword evidence="1" id="KW-0472">Membrane</keyword>
<dbReference type="InterPro" id="IPR000595">
    <property type="entry name" value="cNMP-bd_dom"/>
</dbReference>
<dbReference type="InterPro" id="IPR014710">
    <property type="entry name" value="RmlC-like_jellyroll"/>
</dbReference>
<comment type="caution">
    <text evidence="3">The sequence shown here is derived from an EMBL/GenBank/DDBJ whole genome shotgun (WGS) entry which is preliminary data.</text>
</comment>
<dbReference type="Pfam" id="PF00027">
    <property type="entry name" value="cNMP_binding"/>
    <property type="match status" value="1"/>
</dbReference>
<dbReference type="InterPro" id="IPR018490">
    <property type="entry name" value="cNMP-bd_dom_sf"/>
</dbReference>
<organism evidence="3 4">
    <name type="scientific">Sphingomonas canadensis</name>
    <dbReference type="NCBI Taxonomy" id="1219257"/>
    <lineage>
        <taxon>Bacteria</taxon>
        <taxon>Pseudomonadati</taxon>
        <taxon>Pseudomonadota</taxon>
        <taxon>Alphaproteobacteria</taxon>
        <taxon>Sphingomonadales</taxon>
        <taxon>Sphingomonadaceae</taxon>
        <taxon>Sphingomonas</taxon>
    </lineage>
</organism>
<feature type="domain" description="Cyclic nucleotide-binding" evidence="2">
    <location>
        <begin position="88"/>
        <end position="203"/>
    </location>
</feature>
<dbReference type="PROSITE" id="PS50042">
    <property type="entry name" value="CNMP_BINDING_3"/>
    <property type="match status" value="1"/>
</dbReference>
<dbReference type="SMART" id="SM00100">
    <property type="entry name" value="cNMP"/>
    <property type="match status" value="1"/>
</dbReference>
<name>A0ABW3HCD9_9SPHN</name>
<evidence type="ECO:0000259" key="2">
    <source>
        <dbReference type="PROSITE" id="PS50042"/>
    </source>
</evidence>
<keyword evidence="1" id="KW-0812">Transmembrane</keyword>
<keyword evidence="4" id="KW-1185">Reference proteome</keyword>
<dbReference type="CDD" id="cd00038">
    <property type="entry name" value="CAP_ED"/>
    <property type="match status" value="1"/>
</dbReference>
<accession>A0ABW3HCD9</accession>
<gene>
    <name evidence="3" type="ORF">ACFQ1E_12525</name>
</gene>
<feature type="transmembrane region" description="Helical" evidence="1">
    <location>
        <begin position="28"/>
        <end position="45"/>
    </location>
</feature>
<dbReference type="Gene3D" id="2.60.120.10">
    <property type="entry name" value="Jelly Rolls"/>
    <property type="match status" value="1"/>
</dbReference>
<keyword evidence="1" id="KW-1133">Transmembrane helix</keyword>
<dbReference type="SUPFAM" id="SSF51206">
    <property type="entry name" value="cAMP-binding domain-like"/>
    <property type="match status" value="1"/>
</dbReference>
<protein>
    <submittedName>
        <fullName evidence="3">Cyclic nucleotide-binding domain-containing protein</fullName>
    </submittedName>
</protein>
<proteinExistence type="predicted"/>
<dbReference type="RefSeq" id="WP_264944458.1">
    <property type="nucleotide sequence ID" value="NZ_JAPDRA010000005.1"/>
</dbReference>
<evidence type="ECO:0000313" key="3">
    <source>
        <dbReference type="EMBL" id="MFD0947167.1"/>
    </source>
</evidence>
<feature type="transmembrane region" description="Helical" evidence="1">
    <location>
        <begin position="51"/>
        <end position="70"/>
    </location>
</feature>
<evidence type="ECO:0000256" key="1">
    <source>
        <dbReference type="SAM" id="Phobius"/>
    </source>
</evidence>
<feature type="transmembrane region" description="Helical" evidence="1">
    <location>
        <begin position="6"/>
        <end position="21"/>
    </location>
</feature>
<reference evidence="4" key="1">
    <citation type="journal article" date="2019" name="Int. J. Syst. Evol. Microbiol.">
        <title>The Global Catalogue of Microorganisms (GCM) 10K type strain sequencing project: providing services to taxonomists for standard genome sequencing and annotation.</title>
        <authorList>
            <consortium name="The Broad Institute Genomics Platform"/>
            <consortium name="The Broad Institute Genome Sequencing Center for Infectious Disease"/>
            <person name="Wu L."/>
            <person name="Ma J."/>
        </authorList>
    </citation>
    <scope>NUCLEOTIDE SEQUENCE [LARGE SCALE GENOMIC DNA]</scope>
    <source>
        <strain evidence="4">CCUG 62982</strain>
    </source>
</reference>
<dbReference type="EMBL" id="JBHTJG010000005">
    <property type="protein sequence ID" value="MFD0947167.1"/>
    <property type="molecule type" value="Genomic_DNA"/>
</dbReference>
<dbReference type="Proteomes" id="UP001596977">
    <property type="component" value="Unassembled WGS sequence"/>
</dbReference>